<keyword evidence="2" id="KW-1185">Reference proteome</keyword>
<proteinExistence type="predicted"/>
<evidence type="ECO:0000313" key="1">
    <source>
        <dbReference type="EMBL" id="MBF0859380.1"/>
    </source>
</evidence>
<comment type="caution">
    <text evidence="1">The sequence shown here is derived from an EMBL/GenBank/DDBJ whole genome shotgun (WGS) entry which is preliminary data.</text>
</comment>
<dbReference type="RefSeq" id="WP_194260009.1">
    <property type="nucleotide sequence ID" value="NZ_JABCQG010000010.1"/>
</dbReference>
<accession>A0ABR9Y619</accession>
<sequence length="176" mass="19953">MTQTHPDHDDTDAMLNEMMARGREAQNSAVRTREEQIEALTSQFGEEGTFSYVDDRDAATRHILEAEARGAAEQRRKDAEEQEPFAYVSQIDANTPKSPQGLEQFGEYCDKKCDYFQVPLYTHPANVAALEARVKELEEAKLTFLRLVSRAQMCVPELYEGWHIDARAALKREGGV</sequence>
<reference evidence="1" key="2">
    <citation type="submission" date="2020-11" db="EMBL/GenBank/DDBJ databases">
        <title>Description of novel Gluconobacter species.</title>
        <authorList>
            <person name="Cleenwerck I."/>
            <person name="Cnockaert M."/>
            <person name="Borremans W."/>
            <person name="Wieme A.D."/>
            <person name="De Vuyst L."/>
            <person name="Vandamme P."/>
        </authorList>
    </citation>
    <scope>NUCLEOTIDE SEQUENCE</scope>
    <source>
        <strain evidence="1">LMG 31484</strain>
    </source>
</reference>
<gene>
    <name evidence="1" type="ORF">HKD24_09155</name>
</gene>
<dbReference type="Proteomes" id="UP000623107">
    <property type="component" value="Unassembled WGS sequence"/>
</dbReference>
<protein>
    <submittedName>
        <fullName evidence="1">Uncharacterized protein</fullName>
    </submittedName>
</protein>
<dbReference type="EMBL" id="JABCQG010000010">
    <property type="protein sequence ID" value="MBF0859380.1"/>
    <property type="molecule type" value="Genomic_DNA"/>
</dbReference>
<name>A0ABR9Y619_9PROT</name>
<reference evidence="1" key="1">
    <citation type="submission" date="2020-04" db="EMBL/GenBank/DDBJ databases">
        <authorList>
            <person name="Sombolestani A."/>
        </authorList>
    </citation>
    <scope>NUCLEOTIDE SEQUENCE</scope>
    <source>
        <strain evidence="1">LMG 31484</strain>
    </source>
</reference>
<organism evidence="1 2">
    <name type="scientific">Gluconobacter vitians</name>
    <dbReference type="NCBI Taxonomy" id="2728102"/>
    <lineage>
        <taxon>Bacteria</taxon>
        <taxon>Pseudomonadati</taxon>
        <taxon>Pseudomonadota</taxon>
        <taxon>Alphaproteobacteria</taxon>
        <taxon>Acetobacterales</taxon>
        <taxon>Acetobacteraceae</taxon>
        <taxon>Gluconobacter</taxon>
    </lineage>
</organism>
<evidence type="ECO:0000313" key="2">
    <source>
        <dbReference type="Proteomes" id="UP000623107"/>
    </source>
</evidence>